<evidence type="ECO:0000259" key="7">
    <source>
        <dbReference type="Pfam" id="PF01171"/>
    </source>
</evidence>
<dbReference type="InterPro" id="IPR012795">
    <property type="entry name" value="tRNA_Ile_lys_synt_N"/>
</dbReference>
<evidence type="ECO:0000256" key="4">
    <source>
        <dbReference type="ARBA" id="ARBA00022741"/>
    </source>
</evidence>
<dbReference type="NCBIfam" id="TIGR02432">
    <property type="entry name" value="lysidine_TilS_N"/>
    <property type="match status" value="1"/>
</dbReference>
<dbReference type="HAMAP" id="MF_01161">
    <property type="entry name" value="tRNA_Ile_lys_synt"/>
    <property type="match status" value="1"/>
</dbReference>
<accession>A0A6C0J9V1</accession>
<evidence type="ECO:0000256" key="1">
    <source>
        <dbReference type="ARBA" id="ARBA00013267"/>
    </source>
</evidence>
<keyword evidence="5" id="KW-0067">ATP-binding</keyword>
<dbReference type="InterPro" id="IPR011063">
    <property type="entry name" value="TilS/TtcA_N"/>
</dbReference>
<feature type="domain" description="tRNA(Ile)-lysidine/2-thiocytidine synthase N-terminal" evidence="7">
    <location>
        <begin position="51"/>
        <end position="236"/>
    </location>
</feature>
<dbReference type="CDD" id="cd01992">
    <property type="entry name" value="TilS_N"/>
    <property type="match status" value="1"/>
</dbReference>
<evidence type="ECO:0000256" key="5">
    <source>
        <dbReference type="ARBA" id="ARBA00022840"/>
    </source>
</evidence>
<evidence type="ECO:0000256" key="3">
    <source>
        <dbReference type="ARBA" id="ARBA00022694"/>
    </source>
</evidence>
<dbReference type="GO" id="GO:0005524">
    <property type="term" value="F:ATP binding"/>
    <property type="evidence" value="ECO:0007669"/>
    <property type="project" value="UniProtKB-KW"/>
</dbReference>
<dbReference type="GO" id="GO:0008033">
    <property type="term" value="P:tRNA processing"/>
    <property type="evidence" value="ECO:0007669"/>
    <property type="project" value="UniProtKB-KW"/>
</dbReference>
<sequence>MKCLIDKYSHILEPNSVDTKYHNNNEQVDVCNTSLAKSVRDFIKKHNIQNIILSLSGGVDSMVMLEIVQSIIVNLNYDSIHSNKESADNTHELKLYCCHINYNNRDESSDEASFLREYCLLRNIHYEQVNVLFKRGSIKRSDYERQTRQLRYDYYKEMIQSNNCDGVFLAHHKDDLCENIFNNIMRGTRELTDLTVLNDVSSVLGVTTYRPMLGHYKEDIYDIARSHMIPYFLDTTPDWSCRGKMRRRIFPACSDCYGNNYRQSLIKLGDESDALHSIIHLHIIDNFDKKITYSNQGGLTDIVIPIEPILLELYLLKLVIKGVCHKIGVPMMKHKNIEKMCEVLNRSSCTEIPNKQGHCQPKYSFMNGYTTTITSNVITLSNV</sequence>
<keyword evidence="3" id="KW-0819">tRNA processing</keyword>
<dbReference type="InterPro" id="IPR012094">
    <property type="entry name" value="tRNA_Ile_lys_synt"/>
</dbReference>
<dbReference type="Gene3D" id="3.40.50.620">
    <property type="entry name" value="HUPs"/>
    <property type="match status" value="1"/>
</dbReference>
<dbReference type="EMBL" id="MN740360">
    <property type="protein sequence ID" value="QHU02575.1"/>
    <property type="molecule type" value="Genomic_DNA"/>
</dbReference>
<protein>
    <recommendedName>
        <fullName evidence="1">tRNA(Ile)-lysidine synthetase</fullName>
        <ecNumber evidence="1">6.3.4.19</ecNumber>
    </recommendedName>
</protein>
<keyword evidence="2" id="KW-0436">Ligase</keyword>
<evidence type="ECO:0000313" key="8">
    <source>
        <dbReference type="EMBL" id="QHU02575.1"/>
    </source>
</evidence>
<dbReference type="InterPro" id="IPR014729">
    <property type="entry name" value="Rossmann-like_a/b/a_fold"/>
</dbReference>
<dbReference type="SUPFAM" id="SSF52402">
    <property type="entry name" value="Adenine nucleotide alpha hydrolases-like"/>
    <property type="match status" value="1"/>
</dbReference>
<dbReference type="AlphaFoldDB" id="A0A6C0J9V1"/>
<evidence type="ECO:0000256" key="6">
    <source>
        <dbReference type="ARBA" id="ARBA00048539"/>
    </source>
</evidence>
<dbReference type="PANTHER" id="PTHR43033:SF3">
    <property type="entry name" value="TRNA(ILE)-LYSIDINE SYNTHETASE"/>
    <property type="match status" value="1"/>
</dbReference>
<evidence type="ECO:0000256" key="2">
    <source>
        <dbReference type="ARBA" id="ARBA00022598"/>
    </source>
</evidence>
<name>A0A6C0J9V1_9ZZZZ</name>
<comment type="catalytic activity">
    <reaction evidence="6">
        <text>cytidine(34) in tRNA(Ile2) + L-lysine + ATP = lysidine(34) in tRNA(Ile2) + AMP + diphosphate + H(+)</text>
        <dbReference type="Rhea" id="RHEA:43744"/>
        <dbReference type="Rhea" id="RHEA-COMP:10625"/>
        <dbReference type="Rhea" id="RHEA-COMP:10670"/>
        <dbReference type="ChEBI" id="CHEBI:15378"/>
        <dbReference type="ChEBI" id="CHEBI:30616"/>
        <dbReference type="ChEBI" id="CHEBI:32551"/>
        <dbReference type="ChEBI" id="CHEBI:33019"/>
        <dbReference type="ChEBI" id="CHEBI:82748"/>
        <dbReference type="ChEBI" id="CHEBI:83665"/>
        <dbReference type="ChEBI" id="CHEBI:456215"/>
        <dbReference type="EC" id="6.3.4.19"/>
    </reaction>
</comment>
<proteinExistence type="inferred from homology"/>
<dbReference type="PANTHER" id="PTHR43033">
    <property type="entry name" value="TRNA(ILE)-LYSIDINE SYNTHASE-RELATED"/>
    <property type="match status" value="1"/>
</dbReference>
<dbReference type="EC" id="6.3.4.19" evidence="1"/>
<keyword evidence="4" id="KW-0547">Nucleotide-binding</keyword>
<organism evidence="8">
    <name type="scientific">viral metagenome</name>
    <dbReference type="NCBI Taxonomy" id="1070528"/>
    <lineage>
        <taxon>unclassified sequences</taxon>
        <taxon>metagenomes</taxon>
        <taxon>organismal metagenomes</taxon>
    </lineage>
</organism>
<dbReference type="GO" id="GO:0032267">
    <property type="term" value="F:tRNA(Ile)-lysidine synthase activity"/>
    <property type="evidence" value="ECO:0007669"/>
    <property type="project" value="UniProtKB-EC"/>
</dbReference>
<reference evidence="8" key="1">
    <citation type="journal article" date="2020" name="Nature">
        <title>Giant virus diversity and host interactions through global metagenomics.</title>
        <authorList>
            <person name="Schulz F."/>
            <person name="Roux S."/>
            <person name="Paez-Espino D."/>
            <person name="Jungbluth S."/>
            <person name="Walsh D.A."/>
            <person name="Denef V.J."/>
            <person name="McMahon K.D."/>
            <person name="Konstantinidis K.T."/>
            <person name="Eloe-Fadrosh E.A."/>
            <person name="Kyrpides N.C."/>
            <person name="Woyke T."/>
        </authorList>
    </citation>
    <scope>NUCLEOTIDE SEQUENCE</scope>
    <source>
        <strain evidence="8">GVMAG-M-3300025880-76</strain>
    </source>
</reference>
<dbReference type="Pfam" id="PF01171">
    <property type="entry name" value="ATP_bind_3"/>
    <property type="match status" value="1"/>
</dbReference>